<organism evidence="1 2">
    <name type="scientific">Malus domestica</name>
    <name type="common">Apple</name>
    <name type="synonym">Pyrus malus</name>
    <dbReference type="NCBI Taxonomy" id="3750"/>
    <lineage>
        <taxon>Eukaryota</taxon>
        <taxon>Viridiplantae</taxon>
        <taxon>Streptophyta</taxon>
        <taxon>Embryophyta</taxon>
        <taxon>Tracheophyta</taxon>
        <taxon>Spermatophyta</taxon>
        <taxon>Magnoliopsida</taxon>
        <taxon>eudicotyledons</taxon>
        <taxon>Gunneridae</taxon>
        <taxon>Pentapetalae</taxon>
        <taxon>rosids</taxon>
        <taxon>fabids</taxon>
        <taxon>Rosales</taxon>
        <taxon>Rosaceae</taxon>
        <taxon>Amygdaloideae</taxon>
        <taxon>Maleae</taxon>
        <taxon>Malus</taxon>
    </lineage>
</organism>
<dbReference type="EMBL" id="RDQH01000328">
    <property type="protein sequence ID" value="RXI07293.1"/>
    <property type="molecule type" value="Genomic_DNA"/>
</dbReference>
<dbReference type="Proteomes" id="UP000290289">
    <property type="component" value="Chromosome 2"/>
</dbReference>
<comment type="caution">
    <text evidence="1">The sequence shown here is derived from an EMBL/GenBank/DDBJ whole genome shotgun (WGS) entry which is preliminary data.</text>
</comment>
<dbReference type="AlphaFoldDB" id="A0A498KPX6"/>
<keyword evidence="2" id="KW-1185">Reference proteome</keyword>
<sequence length="110" mass="11742">MADRNAGRASRIMTARRVVTAASGPTQPEMSGGGSSIMSKNLGVAAALRSSDSVLEVGDGMAKIVTVKFRWVTSRFASSKAGIRWPRPGLQSMAACGCELMYREFFVKIP</sequence>
<accession>A0A498KPX6</accession>
<evidence type="ECO:0000313" key="2">
    <source>
        <dbReference type="Proteomes" id="UP000290289"/>
    </source>
</evidence>
<evidence type="ECO:0000313" key="1">
    <source>
        <dbReference type="EMBL" id="RXI07293.1"/>
    </source>
</evidence>
<gene>
    <name evidence="1" type="ORF">DVH24_026429</name>
</gene>
<name>A0A498KPX6_MALDO</name>
<proteinExistence type="predicted"/>
<reference evidence="1 2" key="1">
    <citation type="submission" date="2018-10" db="EMBL/GenBank/DDBJ databases">
        <title>A high-quality apple genome assembly.</title>
        <authorList>
            <person name="Hu J."/>
        </authorList>
    </citation>
    <scope>NUCLEOTIDE SEQUENCE [LARGE SCALE GENOMIC DNA]</scope>
    <source>
        <strain evidence="2">cv. HFTH1</strain>
        <tissue evidence="1">Young leaf</tissue>
    </source>
</reference>
<protein>
    <submittedName>
        <fullName evidence="1">Uncharacterized protein</fullName>
    </submittedName>
</protein>